<name>A0A8S1MF29_PARPR</name>
<evidence type="ECO:0000313" key="1">
    <source>
        <dbReference type="EMBL" id="CAD8079230.1"/>
    </source>
</evidence>
<organism evidence="1 2">
    <name type="scientific">Paramecium primaurelia</name>
    <dbReference type="NCBI Taxonomy" id="5886"/>
    <lineage>
        <taxon>Eukaryota</taxon>
        <taxon>Sar</taxon>
        <taxon>Alveolata</taxon>
        <taxon>Ciliophora</taxon>
        <taxon>Intramacronucleata</taxon>
        <taxon>Oligohymenophorea</taxon>
        <taxon>Peniculida</taxon>
        <taxon>Parameciidae</taxon>
        <taxon>Paramecium</taxon>
    </lineage>
</organism>
<dbReference type="EMBL" id="CAJJDM010000062">
    <property type="protein sequence ID" value="CAD8079230.1"/>
    <property type="molecule type" value="Genomic_DNA"/>
</dbReference>
<comment type="caution">
    <text evidence="1">The sequence shown here is derived from an EMBL/GenBank/DDBJ whole genome shotgun (WGS) entry which is preliminary data.</text>
</comment>
<proteinExistence type="predicted"/>
<dbReference type="AlphaFoldDB" id="A0A8S1MF29"/>
<accession>A0A8S1MF29</accession>
<keyword evidence="2" id="KW-1185">Reference proteome</keyword>
<dbReference type="Proteomes" id="UP000688137">
    <property type="component" value="Unassembled WGS sequence"/>
</dbReference>
<evidence type="ECO:0000313" key="2">
    <source>
        <dbReference type="Proteomes" id="UP000688137"/>
    </source>
</evidence>
<reference evidence="1" key="1">
    <citation type="submission" date="2021-01" db="EMBL/GenBank/DDBJ databases">
        <authorList>
            <consortium name="Genoscope - CEA"/>
            <person name="William W."/>
        </authorList>
    </citation>
    <scope>NUCLEOTIDE SEQUENCE</scope>
</reference>
<sequence>MTLLMYNIPWRFSGMILDLFLIEGEEIIHKLILAMLLYHKNKLITRNYSDIRIFCQESLVNSFLEIFDVSQTNLMAILQKLNLL</sequence>
<gene>
    <name evidence="1" type="ORF">PPRIM_AZ9-3.1.T0610194</name>
</gene>
<protein>
    <submittedName>
        <fullName evidence="1">Uncharacterized protein</fullName>
    </submittedName>
</protein>